<dbReference type="Pfam" id="PF00691">
    <property type="entry name" value="OmpA"/>
    <property type="match status" value="1"/>
</dbReference>
<dbReference type="GO" id="GO:0005509">
    <property type="term" value="F:calcium ion binding"/>
    <property type="evidence" value="ECO:0007669"/>
    <property type="project" value="InterPro"/>
</dbReference>
<evidence type="ECO:0000256" key="10">
    <source>
        <dbReference type="PROSITE-ProRule" id="PRU00473"/>
    </source>
</evidence>
<feature type="compositionally biased region" description="Basic and acidic residues" evidence="11">
    <location>
        <begin position="440"/>
        <end position="454"/>
    </location>
</feature>
<evidence type="ECO:0000313" key="13">
    <source>
        <dbReference type="EMBL" id="PPE72646.1"/>
    </source>
</evidence>
<dbReference type="InterPro" id="IPR006664">
    <property type="entry name" value="OMP_bac"/>
</dbReference>
<dbReference type="GO" id="GO:0046930">
    <property type="term" value="C:pore complex"/>
    <property type="evidence" value="ECO:0007669"/>
    <property type="project" value="UniProtKB-KW"/>
</dbReference>
<dbReference type="InterPro" id="IPR003367">
    <property type="entry name" value="Thrombospondin_3-like_rpt"/>
</dbReference>
<dbReference type="GO" id="GO:0006811">
    <property type="term" value="P:monoatomic ion transport"/>
    <property type="evidence" value="ECO:0007669"/>
    <property type="project" value="UniProtKB-KW"/>
</dbReference>
<dbReference type="GO" id="GO:0009279">
    <property type="term" value="C:cell outer membrane"/>
    <property type="evidence" value="ECO:0007669"/>
    <property type="project" value="UniProtKB-SubCell"/>
</dbReference>
<evidence type="ECO:0000256" key="5">
    <source>
        <dbReference type="ARBA" id="ARBA00022729"/>
    </source>
</evidence>
<dbReference type="Proteomes" id="UP000238220">
    <property type="component" value="Unassembled WGS sequence"/>
</dbReference>
<keyword evidence="9" id="KW-0998">Cell outer membrane</keyword>
<evidence type="ECO:0000259" key="12">
    <source>
        <dbReference type="PROSITE" id="PS51123"/>
    </source>
</evidence>
<evidence type="ECO:0000313" key="14">
    <source>
        <dbReference type="Proteomes" id="UP000238220"/>
    </source>
</evidence>
<keyword evidence="3" id="KW-1134">Transmembrane beta strand</keyword>
<dbReference type="SUPFAM" id="SSF103088">
    <property type="entry name" value="OmpA-like"/>
    <property type="match status" value="1"/>
</dbReference>
<dbReference type="InterPro" id="IPR006690">
    <property type="entry name" value="OMPA-like_CS"/>
</dbReference>
<proteinExistence type="predicted"/>
<keyword evidence="8 10" id="KW-0472">Membrane</keyword>
<evidence type="ECO:0000256" key="11">
    <source>
        <dbReference type="SAM" id="MobiDB-lite"/>
    </source>
</evidence>
<dbReference type="SUPFAM" id="SSF56925">
    <property type="entry name" value="OMPA-like"/>
    <property type="match status" value="1"/>
</dbReference>
<dbReference type="AlphaFoldDB" id="A0A2S5TCG6"/>
<dbReference type="PANTHER" id="PTHR30329">
    <property type="entry name" value="STATOR ELEMENT OF FLAGELLAR MOTOR COMPLEX"/>
    <property type="match status" value="1"/>
</dbReference>
<evidence type="ECO:0000256" key="2">
    <source>
        <dbReference type="ARBA" id="ARBA00022448"/>
    </source>
</evidence>
<dbReference type="InterPro" id="IPR006665">
    <property type="entry name" value="OmpA-like"/>
</dbReference>
<dbReference type="InterPro" id="IPR028974">
    <property type="entry name" value="TSP_type-3_rpt"/>
</dbReference>
<feature type="domain" description="OmpA-like" evidence="12">
    <location>
        <begin position="348"/>
        <end position="463"/>
    </location>
</feature>
<gene>
    <name evidence="13" type="ORF">C3942_17360</name>
</gene>
<dbReference type="Gene3D" id="4.10.1080.10">
    <property type="entry name" value="TSP type-3 repeat"/>
    <property type="match status" value="2"/>
</dbReference>
<dbReference type="PROSITE" id="PS51123">
    <property type="entry name" value="OMPA_2"/>
    <property type="match status" value="1"/>
</dbReference>
<evidence type="ECO:0000256" key="7">
    <source>
        <dbReference type="ARBA" id="ARBA00023114"/>
    </source>
</evidence>
<dbReference type="InterPro" id="IPR036737">
    <property type="entry name" value="OmpA-like_sf"/>
</dbReference>
<dbReference type="CDD" id="cd07185">
    <property type="entry name" value="OmpA_C-like"/>
    <property type="match status" value="1"/>
</dbReference>
<dbReference type="PROSITE" id="PS01068">
    <property type="entry name" value="OMPA_1"/>
    <property type="match status" value="1"/>
</dbReference>
<keyword evidence="2" id="KW-0813">Transport</keyword>
<name>A0A2S5TCG6_9GAMM</name>
<keyword evidence="5" id="KW-0732">Signal</keyword>
<reference evidence="13 14" key="1">
    <citation type="submission" date="2018-02" db="EMBL/GenBank/DDBJ databases">
        <title>Genome sequencing of Solimonas sp. HR-BB.</title>
        <authorList>
            <person name="Lee Y."/>
            <person name="Jeon C.O."/>
        </authorList>
    </citation>
    <scope>NUCLEOTIDE SEQUENCE [LARGE SCALE GENOMIC DNA]</scope>
    <source>
        <strain evidence="13 14">HR-BB</strain>
    </source>
</reference>
<comment type="caution">
    <text evidence="13">The sequence shown here is derived from an EMBL/GenBank/DDBJ whole genome shotgun (WGS) entry which is preliminary data.</text>
</comment>
<organism evidence="13 14">
    <name type="scientific">Solimonas fluminis</name>
    <dbReference type="NCBI Taxonomy" id="2086571"/>
    <lineage>
        <taxon>Bacteria</taxon>
        <taxon>Pseudomonadati</taxon>
        <taxon>Pseudomonadota</taxon>
        <taxon>Gammaproteobacteria</taxon>
        <taxon>Nevskiales</taxon>
        <taxon>Nevskiaceae</taxon>
        <taxon>Solimonas</taxon>
    </lineage>
</organism>
<dbReference type="GO" id="GO:0007155">
    <property type="term" value="P:cell adhesion"/>
    <property type="evidence" value="ECO:0007669"/>
    <property type="project" value="InterPro"/>
</dbReference>
<keyword evidence="14" id="KW-1185">Reference proteome</keyword>
<dbReference type="InterPro" id="IPR050330">
    <property type="entry name" value="Bact_OuterMem_StrucFunc"/>
</dbReference>
<dbReference type="EMBL" id="PSNW01000011">
    <property type="protein sequence ID" value="PPE72646.1"/>
    <property type="molecule type" value="Genomic_DNA"/>
</dbReference>
<accession>A0A2S5TCG6</accession>
<dbReference type="SUPFAM" id="SSF103647">
    <property type="entry name" value="TSP type-3 repeat"/>
    <property type="match status" value="2"/>
</dbReference>
<dbReference type="PRINTS" id="PR01021">
    <property type="entry name" value="OMPADOMAIN"/>
</dbReference>
<dbReference type="InterPro" id="IPR011250">
    <property type="entry name" value="OMP/PagP_B-barrel"/>
</dbReference>
<dbReference type="GO" id="GO:0015288">
    <property type="term" value="F:porin activity"/>
    <property type="evidence" value="ECO:0007669"/>
    <property type="project" value="UniProtKB-KW"/>
</dbReference>
<evidence type="ECO:0000256" key="3">
    <source>
        <dbReference type="ARBA" id="ARBA00022452"/>
    </source>
</evidence>
<keyword evidence="6" id="KW-0406">Ion transport</keyword>
<comment type="subcellular location">
    <subcellularLocation>
        <location evidence="1">Cell outer membrane</location>
        <topology evidence="1">Multi-pass membrane protein</topology>
    </subcellularLocation>
</comment>
<protein>
    <recommendedName>
        <fullName evidence="12">OmpA-like domain-containing protein</fullName>
    </recommendedName>
</protein>
<feature type="region of interest" description="Disordered" evidence="11">
    <location>
        <begin position="431"/>
        <end position="454"/>
    </location>
</feature>
<evidence type="ECO:0000256" key="4">
    <source>
        <dbReference type="ARBA" id="ARBA00022692"/>
    </source>
</evidence>
<evidence type="ECO:0000256" key="1">
    <source>
        <dbReference type="ARBA" id="ARBA00004571"/>
    </source>
</evidence>
<dbReference type="OrthoDB" id="9805832at2"/>
<dbReference type="Gene3D" id="2.40.160.20">
    <property type="match status" value="1"/>
</dbReference>
<evidence type="ECO:0000256" key="8">
    <source>
        <dbReference type="ARBA" id="ARBA00023136"/>
    </source>
</evidence>
<keyword evidence="4" id="KW-0812">Transmembrane</keyword>
<dbReference type="Gene3D" id="3.30.1330.60">
    <property type="entry name" value="OmpA-like domain"/>
    <property type="match status" value="1"/>
</dbReference>
<evidence type="ECO:0000256" key="9">
    <source>
        <dbReference type="ARBA" id="ARBA00023237"/>
    </source>
</evidence>
<sequence>MSDKSDLDTGLTAGLLATRPLTNRLVLELGGDYSNLETTNAGDYERISGRVGLEAFLGKPFHPSSWDFQPYVAAGAHFSTVDFLGESTGAWGPYGSVGFLQRLGDLTMLKLEARYQQDEVQEQGNLPEESYYTWQAFAGLRIALGKKPGDEDGDGVPDHLDKCPGTPKGVAVYSDGCPTDLDGDGVPDYLDKCPGTPKGTVVGPDGCPADSDGDGVPNELDKCPNTPRGVQVGPDGCPIDSDGDGIPDAYDKCPNTPKGTVVGPDGCPAADADGDGIPDFMDKCPETPKGVAVGPDGCPLDSDGDGIPDYLDECPRTPPGAKVLPNGCALTGDCRTPRPGEAVDANGCALDKNFILRGVKFEFDSDRLTEPAKLILNEVGETLKAYPTIKVDLEGHTDAIGSDAYNLGLSERRANAVKTYLMGRGIPTGRMNPVGYGETRPIDSNDTEEGRENNRRVELKVLE</sequence>
<evidence type="ECO:0000256" key="6">
    <source>
        <dbReference type="ARBA" id="ARBA00023065"/>
    </source>
</evidence>
<keyword evidence="7" id="KW-0626">Porin</keyword>
<dbReference type="PANTHER" id="PTHR30329:SF21">
    <property type="entry name" value="LIPOPROTEIN YIAD-RELATED"/>
    <property type="match status" value="1"/>
</dbReference>
<dbReference type="Pfam" id="PF02412">
    <property type="entry name" value="TSP_3"/>
    <property type="match status" value="6"/>
</dbReference>